<dbReference type="Gene3D" id="3.40.50.970">
    <property type="match status" value="1"/>
</dbReference>
<reference evidence="3" key="1">
    <citation type="submission" date="2020-11" db="EMBL/GenBank/DDBJ databases">
        <authorList>
            <person name="Tran Van P."/>
        </authorList>
    </citation>
    <scope>NUCLEOTIDE SEQUENCE</scope>
</reference>
<evidence type="ECO:0000313" key="4">
    <source>
        <dbReference type="Proteomes" id="UP000677054"/>
    </source>
</evidence>
<dbReference type="Proteomes" id="UP000677054">
    <property type="component" value="Unassembled WGS sequence"/>
</dbReference>
<dbReference type="PANTHER" id="PTHR48084:SF4">
    <property type="entry name" value="2-OXOGLUTARATE OXIDOREDUCTASE SUBUNIT KORB"/>
    <property type="match status" value="1"/>
</dbReference>
<protein>
    <recommendedName>
        <fullName evidence="2">Thiamine pyrophosphate enzyme TPP-binding domain-containing protein</fullName>
    </recommendedName>
</protein>
<dbReference type="InterPro" id="IPR029061">
    <property type="entry name" value="THDP-binding"/>
</dbReference>
<name>A0A7R9FU71_9CRUS</name>
<evidence type="ECO:0000259" key="2">
    <source>
        <dbReference type="Pfam" id="PF02775"/>
    </source>
</evidence>
<dbReference type="AlphaFoldDB" id="A0A7R9FU71"/>
<feature type="domain" description="Thiamine pyrophosphate enzyme TPP-binding" evidence="2">
    <location>
        <begin position="3"/>
        <end position="117"/>
    </location>
</feature>
<dbReference type="SUPFAM" id="SSF52518">
    <property type="entry name" value="Thiamin diphosphate-binding fold (THDP-binding)"/>
    <property type="match status" value="1"/>
</dbReference>
<keyword evidence="1" id="KW-0560">Oxidoreductase</keyword>
<dbReference type="PANTHER" id="PTHR48084">
    <property type="entry name" value="2-OXOGLUTARATE OXIDOREDUCTASE SUBUNIT KORB-RELATED"/>
    <property type="match status" value="1"/>
</dbReference>
<dbReference type="GO" id="GO:0016625">
    <property type="term" value="F:oxidoreductase activity, acting on the aldehyde or oxo group of donors, iron-sulfur protein as acceptor"/>
    <property type="evidence" value="ECO:0007669"/>
    <property type="project" value="UniProtKB-ARBA"/>
</dbReference>
<keyword evidence="4" id="KW-1185">Reference proteome</keyword>
<dbReference type="InterPro" id="IPR011766">
    <property type="entry name" value="TPP_enzyme_TPP-bd"/>
</dbReference>
<gene>
    <name evidence="3" type="ORF">DSTB1V02_LOCUS14732</name>
</gene>
<proteinExistence type="predicted"/>
<dbReference type="GO" id="GO:0030976">
    <property type="term" value="F:thiamine pyrophosphate binding"/>
    <property type="evidence" value="ECO:0007669"/>
    <property type="project" value="InterPro"/>
</dbReference>
<sequence length="129" mass="13928">MVDPSLTVVAVGGDGDGYGIGMGHFIHACRRDLDITYIVFNNENYALTTGQSSPTTPIGAVTKTAPEGNLIKPLDPVALAEHAGCGFTKTAHSKNFQELKEIIKAAIQHKGFSHIDVEQDCPSFRRWAM</sequence>
<dbReference type="Pfam" id="PF02775">
    <property type="entry name" value="TPP_enzyme_C"/>
    <property type="match status" value="1"/>
</dbReference>
<dbReference type="InterPro" id="IPR051457">
    <property type="entry name" value="2-oxoacid:Fd_oxidoreductase"/>
</dbReference>
<dbReference type="OrthoDB" id="430932at2759"/>
<dbReference type="EMBL" id="CAJPEV010015188">
    <property type="protein sequence ID" value="CAG0907113.1"/>
    <property type="molecule type" value="Genomic_DNA"/>
</dbReference>
<dbReference type="GO" id="GO:0045333">
    <property type="term" value="P:cellular respiration"/>
    <property type="evidence" value="ECO:0007669"/>
    <property type="project" value="UniProtKB-ARBA"/>
</dbReference>
<accession>A0A7R9FU71</accession>
<evidence type="ECO:0000313" key="3">
    <source>
        <dbReference type="EMBL" id="CAD7254986.1"/>
    </source>
</evidence>
<organism evidence="3">
    <name type="scientific">Darwinula stevensoni</name>
    <dbReference type="NCBI Taxonomy" id="69355"/>
    <lineage>
        <taxon>Eukaryota</taxon>
        <taxon>Metazoa</taxon>
        <taxon>Ecdysozoa</taxon>
        <taxon>Arthropoda</taxon>
        <taxon>Crustacea</taxon>
        <taxon>Oligostraca</taxon>
        <taxon>Ostracoda</taxon>
        <taxon>Podocopa</taxon>
        <taxon>Podocopida</taxon>
        <taxon>Darwinulocopina</taxon>
        <taxon>Darwinuloidea</taxon>
        <taxon>Darwinulidae</taxon>
        <taxon>Darwinula</taxon>
    </lineage>
</organism>
<dbReference type="EMBL" id="LR914706">
    <property type="protein sequence ID" value="CAD7254986.1"/>
    <property type="molecule type" value="Genomic_DNA"/>
</dbReference>
<evidence type="ECO:0000256" key="1">
    <source>
        <dbReference type="ARBA" id="ARBA00023002"/>
    </source>
</evidence>